<dbReference type="AlphaFoldDB" id="A0AAE0Y040"/>
<comment type="subunit">
    <text evidence="19">Interacts with CNOT1 via its C-terminus but does not stably associate with the CCR4-NOT complex. Interacts (via RING domain) with UBE2D2. Interacts with ABCE1, PINK1 and PELO.</text>
</comment>
<feature type="compositionally biased region" description="Polar residues" evidence="27">
    <location>
        <begin position="494"/>
        <end position="506"/>
    </location>
</feature>
<dbReference type="GO" id="GO:0016567">
    <property type="term" value="P:protein ubiquitination"/>
    <property type="evidence" value="ECO:0007669"/>
    <property type="project" value="TreeGrafter"/>
</dbReference>
<evidence type="ECO:0000256" key="12">
    <source>
        <dbReference type="ARBA" id="ARBA00022786"/>
    </source>
</evidence>
<feature type="zinc finger region" description="C3H1-type" evidence="26">
    <location>
        <begin position="222"/>
        <end position="249"/>
    </location>
</feature>
<evidence type="ECO:0000256" key="3">
    <source>
        <dbReference type="ARBA" id="ARBA00004496"/>
    </source>
</evidence>
<evidence type="ECO:0000256" key="18">
    <source>
        <dbReference type="ARBA" id="ARBA00057081"/>
    </source>
</evidence>
<evidence type="ECO:0000259" key="29">
    <source>
        <dbReference type="PROSITE" id="PS50102"/>
    </source>
</evidence>
<feature type="region of interest" description="Disordered" evidence="27">
    <location>
        <begin position="892"/>
        <end position="929"/>
    </location>
</feature>
<keyword evidence="11 26" id="KW-0863">Zinc-finger</keyword>
<dbReference type="InterPro" id="IPR034261">
    <property type="entry name" value="CNOT4_RRM"/>
</dbReference>
<feature type="region of interest" description="Disordered" evidence="27">
    <location>
        <begin position="370"/>
        <end position="522"/>
    </location>
</feature>
<evidence type="ECO:0000256" key="26">
    <source>
        <dbReference type="PROSITE-ProRule" id="PRU00723"/>
    </source>
</evidence>
<evidence type="ECO:0000256" key="5">
    <source>
        <dbReference type="ARBA" id="ARBA00012483"/>
    </source>
</evidence>
<evidence type="ECO:0000256" key="16">
    <source>
        <dbReference type="ARBA" id="ARBA00023054"/>
    </source>
</evidence>
<dbReference type="PANTHER" id="PTHR12603">
    <property type="entry name" value="CCR4-NOT TRANSCRIPTION COMPLEX RELATED"/>
    <property type="match status" value="1"/>
</dbReference>
<evidence type="ECO:0000256" key="14">
    <source>
        <dbReference type="ARBA" id="ARBA00022843"/>
    </source>
</evidence>
<dbReference type="SUPFAM" id="SSF57850">
    <property type="entry name" value="RING/U-box"/>
    <property type="match status" value="1"/>
</dbReference>
<dbReference type="InterPro" id="IPR012677">
    <property type="entry name" value="Nucleotide-bd_a/b_plait_sf"/>
</dbReference>
<dbReference type="PROSITE" id="PS50103">
    <property type="entry name" value="ZF_C3H1"/>
    <property type="match status" value="1"/>
</dbReference>
<evidence type="ECO:0000259" key="28">
    <source>
        <dbReference type="PROSITE" id="PS50089"/>
    </source>
</evidence>
<dbReference type="Proteomes" id="UP001283361">
    <property type="component" value="Unassembled WGS sequence"/>
</dbReference>
<keyword evidence="13 26" id="KW-0862">Zinc</keyword>
<reference evidence="31" key="1">
    <citation type="journal article" date="2023" name="G3 (Bethesda)">
        <title>A reference genome for the long-term kleptoplast-retaining sea slug Elysia crispata morphotype clarki.</title>
        <authorList>
            <person name="Eastman K.E."/>
            <person name="Pendleton A.L."/>
            <person name="Shaikh M.A."/>
            <person name="Suttiyut T."/>
            <person name="Ogas R."/>
            <person name="Tomko P."/>
            <person name="Gavelis G."/>
            <person name="Widhalm J.R."/>
            <person name="Wisecaver J.H."/>
        </authorList>
    </citation>
    <scope>NUCLEOTIDE SEQUENCE</scope>
    <source>
        <strain evidence="31">ECLA1</strain>
    </source>
</reference>
<feature type="compositionally biased region" description="Low complexity" evidence="27">
    <location>
        <begin position="422"/>
        <end position="442"/>
    </location>
</feature>
<keyword evidence="8" id="KW-0597">Phosphoprotein</keyword>
<dbReference type="InterPro" id="IPR003954">
    <property type="entry name" value="RRM_euk-type"/>
</dbReference>
<dbReference type="CDD" id="cd12438">
    <property type="entry name" value="RRM_CNOT4"/>
    <property type="match status" value="1"/>
</dbReference>
<keyword evidence="10 26" id="KW-0479">Metal-binding</keyword>
<dbReference type="GO" id="GO:0005829">
    <property type="term" value="C:cytosol"/>
    <property type="evidence" value="ECO:0007669"/>
    <property type="project" value="UniProtKB-ARBA"/>
</dbReference>
<dbReference type="Pfam" id="PF14570">
    <property type="entry name" value="zf-RING_4"/>
    <property type="match status" value="1"/>
</dbReference>
<evidence type="ECO:0000256" key="22">
    <source>
        <dbReference type="ARBA" id="ARBA00077837"/>
    </source>
</evidence>
<evidence type="ECO:0000313" key="31">
    <source>
        <dbReference type="EMBL" id="KAK3727639.1"/>
    </source>
</evidence>
<keyword evidence="9" id="KW-0808">Transferase</keyword>
<dbReference type="InterPro" id="IPR035979">
    <property type="entry name" value="RBD_domain_sf"/>
</dbReference>
<keyword evidence="7" id="KW-0963">Cytoplasm</keyword>
<comment type="function">
    <text evidence="18">Has E3 ubiquitin ligase activity, promoting ubiquitination and degradation of target proteins. Involved in activation of the JAK/STAT pathway. Catalyzes ubiquitination of methylated RBM15. Plays a role in quality control of translation of mitochondrial outer membrane-localized mRNA. As part of the PINK1-regulated signaling, upon mitochondria damage, ubiquitinates ABCE1 and thereby recruits autophagy receptors to the mitochondrial outer membrane to initiate mitophagy.</text>
</comment>
<dbReference type="PANTHER" id="PTHR12603:SF0">
    <property type="entry name" value="CCR4-NOT TRANSCRIPTION COMPLEX SUBUNIT 4"/>
    <property type="match status" value="1"/>
</dbReference>
<dbReference type="GO" id="GO:0030014">
    <property type="term" value="C:CCR4-NOT complex"/>
    <property type="evidence" value="ECO:0007669"/>
    <property type="project" value="InterPro"/>
</dbReference>
<evidence type="ECO:0000256" key="2">
    <source>
        <dbReference type="ARBA" id="ARBA00004123"/>
    </source>
</evidence>
<evidence type="ECO:0000256" key="21">
    <source>
        <dbReference type="ARBA" id="ARBA00075062"/>
    </source>
</evidence>
<evidence type="ECO:0000259" key="30">
    <source>
        <dbReference type="PROSITE" id="PS50103"/>
    </source>
</evidence>
<dbReference type="GO" id="GO:0003723">
    <property type="term" value="F:RNA binding"/>
    <property type="evidence" value="ECO:0007669"/>
    <property type="project" value="UniProtKB-UniRule"/>
</dbReference>
<keyword evidence="32" id="KW-1185">Reference proteome</keyword>
<dbReference type="InterPro" id="IPR039515">
    <property type="entry name" value="NOT4_mRING-HC-C4C4"/>
</dbReference>
<organism evidence="31 32">
    <name type="scientific">Elysia crispata</name>
    <name type="common">lettuce slug</name>
    <dbReference type="NCBI Taxonomy" id="231223"/>
    <lineage>
        <taxon>Eukaryota</taxon>
        <taxon>Metazoa</taxon>
        <taxon>Spiralia</taxon>
        <taxon>Lophotrochozoa</taxon>
        <taxon>Mollusca</taxon>
        <taxon>Gastropoda</taxon>
        <taxon>Heterobranchia</taxon>
        <taxon>Euthyneura</taxon>
        <taxon>Panpulmonata</taxon>
        <taxon>Sacoglossa</taxon>
        <taxon>Placobranchoidea</taxon>
        <taxon>Plakobranchidae</taxon>
        <taxon>Elysia</taxon>
    </lineage>
</organism>
<feature type="domain" description="RRM" evidence="29">
    <location>
        <begin position="141"/>
        <end position="225"/>
    </location>
</feature>
<keyword evidence="16" id="KW-0175">Coiled coil</keyword>
<evidence type="ECO:0000256" key="8">
    <source>
        <dbReference type="ARBA" id="ARBA00022553"/>
    </source>
</evidence>
<proteinExistence type="predicted"/>
<comment type="subcellular location">
    <subcellularLocation>
        <location evidence="3">Cytoplasm</location>
    </subcellularLocation>
    <subcellularLocation>
        <location evidence="2">Nucleus</location>
    </subcellularLocation>
</comment>
<evidence type="ECO:0000256" key="10">
    <source>
        <dbReference type="ARBA" id="ARBA00022723"/>
    </source>
</evidence>
<feature type="region of interest" description="Disordered" evidence="27">
    <location>
        <begin position="793"/>
        <end position="836"/>
    </location>
</feature>
<dbReference type="EC" id="2.3.2.27" evidence="5"/>
<evidence type="ECO:0000256" key="25">
    <source>
        <dbReference type="PROSITE-ProRule" id="PRU00176"/>
    </source>
</evidence>
<feature type="compositionally biased region" description="Polar residues" evidence="27">
    <location>
        <begin position="471"/>
        <end position="480"/>
    </location>
</feature>
<evidence type="ECO:0000256" key="15">
    <source>
        <dbReference type="ARBA" id="ARBA00022884"/>
    </source>
</evidence>
<keyword evidence="12" id="KW-0833">Ubl conjugation pathway</keyword>
<dbReference type="GO" id="GO:0008270">
    <property type="term" value="F:zinc ion binding"/>
    <property type="evidence" value="ECO:0007669"/>
    <property type="project" value="UniProtKB-KW"/>
</dbReference>
<protein>
    <recommendedName>
        <fullName evidence="20">CCR4-NOT transcription complex subunit 4</fullName>
        <ecNumber evidence="5">2.3.2.27</ecNumber>
    </recommendedName>
    <alternativeName>
        <fullName evidence="23">CCR4-associated factor 4</fullName>
    </alternativeName>
    <alternativeName>
        <fullName evidence="24">E3 ubiquitin-protein ligase CNOT4</fullName>
    </alternativeName>
    <alternativeName>
        <fullName evidence="21">Potential transcriptional repressor NOT4Hp</fullName>
    </alternativeName>
    <alternativeName>
        <fullName evidence="22">RING-type E3 ubiquitin transferase CNOT4</fullName>
    </alternativeName>
</protein>
<evidence type="ECO:0000256" key="19">
    <source>
        <dbReference type="ARBA" id="ARBA00062432"/>
    </source>
</evidence>
<dbReference type="InterPro" id="IPR001841">
    <property type="entry name" value="Znf_RING"/>
</dbReference>
<feature type="compositionally biased region" description="Low complexity" evidence="27">
    <location>
        <begin position="797"/>
        <end position="827"/>
    </location>
</feature>
<dbReference type="PROSITE" id="PS50102">
    <property type="entry name" value="RRM"/>
    <property type="match status" value="1"/>
</dbReference>
<evidence type="ECO:0000256" key="23">
    <source>
        <dbReference type="ARBA" id="ARBA00083547"/>
    </source>
</evidence>
<dbReference type="FunFam" id="3.30.70.330:FF:000044">
    <property type="entry name" value="Putative ccr4-not transcription complex subunit 4"/>
    <property type="match status" value="1"/>
</dbReference>
<evidence type="ECO:0000256" key="1">
    <source>
        <dbReference type="ARBA" id="ARBA00000900"/>
    </source>
</evidence>
<comment type="caution">
    <text evidence="31">The sequence shown here is derived from an EMBL/GenBank/DDBJ whole genome shotgun (WGS) entry which is preliminary data.</text>
</comment>
<dbReference type="SMART" id="SM00361">
    <property type="entry name" value="RRM_1"/>
    <property type="match status" value="1"/>
</dbReference>
<evidence type="ECO:0000256" key="4">
    <source>
        <dbReference type="ARBA" id="ARBA00004906"/>
    </source>
</evidence>
<dbReference type="GO" id="GO:0005634">
    <property type="term" value="C:nucleus"/>
    <property type="evidence" value="ECO:0007669"/>
    <property type="project" value="UniProtKB-SubCell"/>
</dbReference>
<keyword evidence="17" id="KW-0539">Nucleus</keyword>
<dbReference type="InterPro" id="IPR039780">
    <property type="entry name" value="Mot2"/>
</dbReference>
<dbReference type="InterPro" id="IPR000504">
    <property type="entry name" value="RRM_dom"/>
</dbReference>
<feature type="compositionally biased region" description="Low complexity" evidence="27">
    <location>
        <begin position="757"/>
        <end position="770"/>
    </location>
</feature>
<sequence length="929" mass="102082">MGQAGWGKMKLEAYSSQSKADKTILPKLEQLAISQESNMCDESAECPLCMEALEIDDHSFFPCTCGYQICRFCWHRIRTDENGLCPACRKQYPEDPAEFKPLTEDELQSIKKERKQKDVQRKQKAAENRKHLANVRVVQRNLVFVVGLSPRLADPEVLKKHEYFGKFGKIHKVVINQSTSYAGSQGPSASAYVTYVKPEDALRAILTVNNVHVEGRTLKTSLGTTKYCSHFLKGSHCQKSDCMYLHELGEEAASFTKDEMQAGKHQEYEQLLIEQFLNAQNSANNHHISSMKIKKSVSPQAIENPEVLPSLMDMTGDIKHSLPQSLPLLPNPVPIGTSGGGNTNGHAMVNNCGWPLLDSTLTTNGKSEHLANGRVQKAPFRTNTPPGGGGSNGNNRAVGSGRHRGSNSTNSTDENLIPSPNPMGSSRSLSSSPPENEPEVSSHTSRQQPVELQQVPISHRGLPLPTPVMGDSNTKSTGNIINPPLPSPRRGSSEGVSPQQQSSSEDNPPVLSHQEVHQQTNSSLSAGLVGAIGSNRRPGFSETDCTQGLSFFGSNLLNSPLGTSQCQSNSSQDIPSVALPNQEMSDAIPVSSTTDWSAAFGFNQKEVPQDDDLGFDPCAESFKGLADLIEKENGMQQQQQQTIMGPSLHHQHLQHNLPLHMSRLTASPPHSSFHPSHTLTQHSSVINTQHPPLVRSLPPGFSMSQIQQQQQQLQQQQFFRPEMANSKMLELLPQFVPTHQRFPPQNYHNLPLDLPSQQPQPQPTQHQQQTQNDLYNMKDMQEQLRSMLPNINISFGASPQQSQQQTQASSATSSSSSLHQTLQSQQLNKSWPLSSSPDAWNDPAIVSTSQFSEPAGLFPESAPHWLKSLQQLTECDGPSHRLPFVQQFPLSGGWGAGPHHTHNPPPGFRTPGLPSQQTTDSHQMAEVLQ</sequence>
<evidence type="ECO:0000256" key="6">
    <source>
        <dbReference type="ARBA" id="ARBA00022481"/>
    </source>
</evidence>
<dbReference type="InterPro" id="IPR000571">
    <property type="entry name" value="Znf_CCCH"/>
</dbReference>
<dbReference type="GO" id="GO:0061630">
    <property type="term" value="F:ubiquitin protein ligase activity"/>
    <property type="evidence" value="ECO:0007669"/>
    <property type="project" value="UniProtKB-EC"/>
</dbReference>
<dbReference type="PROSITE" id="PS50089">
    <property type="entry name" value="ZF_RING_2"/>
    <property type="match status" value="1"/>
</dbReference>
<evidence type="ECO:0000256" key="9">
    <source>
        <dbReference type="ARBA" id="ARBA00022679"/>
    </source>
</evidence>
<dbReference type="Gene3D" id="3.30.40.10">
    <property type="entry name" value="Zinc/RING finger domain, C3HC4 (zinc finger)"/>
    <property type="match status" value="1"/>
</dbReference>
<name>A0AAE0Y040_9GAST</name>
<dbReference type="CDD" id="cd16618">
    <property type="entry name" value="mRING-HC-C4C4_CNOT4"/>
    <property type="match status" value="1"/>
</dbReference>
<evidence type="ECO:0000256" key="7">
    <source>
        <dbReference type="ARBA" id="ARBA00022490"/>
    </source>
</evidence>
<keyword evidence="14" id="KW-0832">Ubl conjugation</keyword>
<feature type="domain" description="RING-type" evidence="28">
    <location>
        <begin position="46"/>
        <end position="89"/>
    </location>
</feature>
<evidence type="ECO:0000313" key="32">
    <source>
        <dbReference type="Proteomes" id="UP001283361"/>
    </source>
</evidence>
<dbReference type="InterPro" id="IPR013083">
    <property type="entry name" value="Znf_RING/FYVE/PHD"/>
</dbReference>
<dbReference type="Gene3D" id="3.30.70.330">
    <property type="match status" value="1"/>
</dbReference>
<dbReference type="SUPFAM" id="SSF54928">
    <property type="entry name" value="RNA-binding domain, RBD"/>
    <property type="match status" value="1"/>
</dbReference>
<comment type="catalytic activity">
    <reaction evidence="1">
        <text>S-ubiquitinyl-[E2 ubiquitin-conjugating enzyme]-L-cysteine + [acceptor protein]-L-lysine = [E2 ubiquitin-conjugating enzyme]-L-cysteine + N(6)-ubiquitinyl-[acceptor protein]-L-lysine.</text>
        <dbReference type="EC" id="2.3.2.27"/>
    </reaction>
</comment>
<evidence type="ECO:0000256" key="24">
    <source>
        <dbReference type="ARBA" id="ARBA00083942"/>
    </source>
</evidence>
<gene>
    <name evidence="31" type="ORF">RRG08_032599</name>
</gene>
<accession>A0AAE0Y040</accession>
<evidence type="ECO:0000256" key="11">
    <source>
        <dbReference type="ARBA" id="ARBA00022771"/>
    </source>
</evidence>
<keyword evidence="6" id="KW-0488">Methylation</keyword>
<dbReference type="EMBL" id="JAWDGP010007236">
    <property type="protein sequence ID" value="KAK3727639.1"/>
    <property type="molecule type" value="Genomic_DNA"/>
</dbReference>
<feature type="compositionally biased region" description="Polar residues" evidence="27">
    <location>
        <begin position="913"/>
        <end position="922"/>
    </location>
</feature>
<evidence type="ECO:0000256" key="13">
    <source>
        <dbReference type="ARBA" id="ARBA00022833"/>
    </source>
</evidence>
<evidence type="ECO:0000256" key="20">
    <source>
        <dbReference type="ARBA" id="ARBA00071435"/>
    </source>
</evidence>
<dbReference type="FunFam" id="3.30.40.10:FF:000006">
    <property type="entry name" value="CCR4-NOT transcription complex subunit 4"/>
    <property type="match status" value="1"/>
</dbReference>
<feature type="domain" description="C3H1-type" evidence="30">
    <location>
        <begin position="222"/>
        <end position="249"/>
    </location>
</feature>
<comment type="pathway">
    <text evidence="4">Protein modification; protein ubiquitination.</text>
</comment>
<feature type="region of interest" description="Disordered" evidence="27">
    <location>
        <begin position="740"/>
        <end position="770"/>
    </location>
</feature>
<evidence type="ECO:0000256" key="17">
    <source>
        <dbReference type="ARBA" id="ARBA00023242"/>
    </source>
</evidence>
<evidence type="ECO:0000256" key="27">
    <source>
        <dbReference type="SAM" id="MobiDB-lite"/>
    </source>
</evidence>
<keyword evidence="15 25" id="KW-0694">RNA-binding</keyword>